<dbReference type="Pfam" id="PF01374">
    <property type="entry name" value="Glyco_hydro_46"/>
    <property type="match status" value="1"/>
</dbReference>
<sequence length="283" mass="30861">MRHPSVDATDPSHTSRRTLLTLLGASLVAAPLLRPSRASASASAAAACTPLDDPAKKEIAMKLVSSAENSSLDWKAQYKYIEDIGDGRGYTAGIIGFCSGTGDMLDLVELYAARKPGNVLAKYLPALRQVDGTDSHSGLDPNFPRDWRTAAGDSAFQQAQNDERDRVYFNPSVQQGKTDGLGTLGQFAYYDAIVMHGDGSDSTSFRNIRKRALNSAKPPAQGGNEVTYLNAFLNARVWAMKQEEAHSDTTRVDTEQRVFLRNNNLCLNTPLDWKVYGDSFHIG</sequence>
<proteinExistence type="inferred from homology"/>
<dbReference type="InterPro" id="IPR023346">
    <property type="entry name" value="Lysozyme-like_dom_sf"/>
</dbReference>
<dbReference type="EMBL" id="JARXVH010000002">
    <property type="protein sequence ID" value="MDH6213979.1"/>
    <property type="molecule type" value="Genomic_DNA"/>
</dbReference>
<dbReference type="SUPFAM" id="SSF53955">
    <property type="entry name" value="Lysozyme-like"/>
    <property type="match status" value="1"/>
</dbReference>
<keyword evidence="1" id="KW-0964">Secreted</keyword>
<accession>A0ABT6LDX4</accession>
<dbReference type="EC" id="3.2.1.132" evidence="1"/>
<comment type="subcellular location">
    <subcellularLocation>
        <location evidence="1">Secreted</location>
    </subcellularLocation>
</comment>
<dbReference type="PROSITE" id="PS60000">
    <property type="entry name" value="CHITOSANASE_46_80"/>
    <property type="match status" value="1"/>
</dbReference>
<evidence type="ECO:0000313" key="3">
    <source>
        <dbReference type="Proteomes" id="UP001160499"/>
    </source>
</evidence>
<dbReference type="InterPro" id="IPR006311">
    <property type="entry name" value="TAT_signal"/>
</dbReference>
<evidence type="ECO:0000256" key="1">
    <source>
        <dbReference type="PIRNR" id="PIRNR036551"/>
    </source>
</evidence>
<gene>
    <name evidence="2" type="ORF">M2283_001262</name>
</gene>
<dbReference type="RefSeq" id="WP_280875029.1">
    <property type="nucleotide sequence ID" value="NZ_JARXVH010000002.1"/>
</dbReference>
<comment type="caution">
    <text evidence="2">The sequence shown here is derived from an EMBL/GenBank/DDBJ whole genome shotgun (WGS) entry which is preliminary data.</text>
</comment>
<dbReference type="CDD" id="cd00978">
    <property type="entry name" value="chitosanase_GH46"/>
    <property type="match status" value="1"/>
</dbReference>
<dbReference type="Gene3D" id="1.20.141.10">
    <property type="entry name" value="Chitosanase, subunit A, domain 1"/>
    <property type="match status" value="1"/>
</dbReference>
<protein>
    <recommendedName>
        <fullName evidence="1">Chitosanase</fullName>
        <ecNumber evidence="1">3.2.1.132</ecNumber>
    </recommendedName>
</protein>
<dbReference type="Gene3D" id="3.30.386.10">
    <property type="entry name" value="Chitosanase, subunit A, domain 2"/>
    <property type="match status" value="1"/>
</dbReference>
<dbReference type="GO" id="GO:0016977">
    <property type="term" value="F:chitosanase activity"/>
    <property type="evidence" value="ECO:0007669"/>
    <property type="project" value="UniProtKB-EC"/>
</dbReference>
<dbReference type="PIRSF" id="PIRSF036551">
    <property type="entry name" value="Chitosanase"/>
    <property type="match status" value="1"/>
</dbReference>
<keyword evidence="1 2" id="KW-0378">Hydrolase</keyword>
<comment type="function">
    <text evidence="1">Aids in the defense against invading fungal pathogens by degrading their cell wall chitosan.</text>
</comment>
<evidence type="ECO:0000313" key="2">
    <source>
        <dbReference type="EMBL" id="MDH6213979.1"/>
    </source>
</evidence>
<comment type="similarity">
    <text evidence="1">Belongs to the glycosyl hydrolase 46 family.</text>
</comment>
<dbReference type="InterPro" id="IPR023099">
    <property type="entry name" value="Glyco_hydro_46_N"/>
</dbReference>
<dbReference type="PROSITE" id="PS51318">
    <property type="entry name" value="TAT"/>
    <property type="match status" value="1"/>
</dbReference>
<name>A0ABT6LDX4_9ACTN</name>
<reference evidence="2 3" key="1">
    <citation type="submission" date="2023-04" db="EMBL/GenBank/DDBJ databases">
        <title>Forest soil microbial communities from Buena Vista Peninsula, Colon Province, Panama.</title>
        <authorList>
            <person name="Bouskill N."/>
        </authorList>
    </citation>
    <scope>NUCLEOTIDE SEQUENCE [LARGE SCALE GENOMIC DNA]</scope>
    <source>
        <strain evidence="2 3">GGS1</strain>
    </source>
</reference>
<keyword evidence="1 2" id="KW-0326">Glycosidase</keyword>
<organism evidence="2 3">
    <name type="scientific">Streptomyces pseudovenezuelae</name>
    <dbReference type="NCBI Taxonomy" id="67350"/>
    <lineage>
        <taxon>Bacteria</taxon>
        <taxon>Bacillati</taxon>
        <taxon>Actinomycetota</taxon>
        <taxon>Actinomycetes</taxon>
        <taxon>Kitasatosporales</taxon>
        <taxon>Streptomycetaceae</taxon>
        <taxon>Streptomyces</taxon>
        <taxon>Streptomyces aurantiacus group</taxon>
    </lineage>
</organism>
<dbReference type="Proteomes" id="UP001160499">
    <property type="component" value="Unassembled WGS sequence"/>
</dbReference>
<dbReference type="InterPro" id="IPR000400">
    <property type="entry name" value="Glyco_hydro_46"/>
</dbReference>
<comment type="catalytic activity">
    <reaction evidence="1">
        <text>Endohydrolysis of beta-(1-&gt;4)-linkages between D-glucosamine residues in a partly acetylated chitosan.</text>
        <dbReference type="EC" id="3.2.1.132"/>
    </reaction>
</comment>
<keyword evidence="3" id="KW-1185">Reference proteome</keyword>